<comment type="caution">
    <text evidence="3">The sequence shown here is derived from an EMBL/GenBank/DDBJ whole genome shotgun (WGS) entry which is preliminary data.</text>
</comment>
<dbReference type="InterPro" id="IPR047589">
    <property type="entry name" value="DUF11_rpt"/>
</dbReference>
<dbReference type="PANTHER" id="PTHR35902:SF3">
    <property type="entry name" value="NPCBM-ASSOCIATED, NEW3 DOMAIN OF ALPHA-GALACTOSIDASE"/>
    <property type="match status" value="1"/>
</dbReference>
<evidence type="ECO:0000256" key="1">
    <source>
        <dbReference type="SAM" id="MobiDB-lite"/>
    </source>
</evidence>
<dbReference type="AlphaFoldDB" id="X1GSK0"/>
<evidence type="ECO:0000313" key="3">
    <source>
        <dbReference type="EMBL" id="GAH35958.1"/>
    </source>
</evidence>
<dbReference type="NCBIfam" id="TIGR01451">
    <property type="entry name" value="B_ant_repeat"/>
    <property type="match status" value="1"/>
</dbReference>
<feature type="non-terminal residue" evidence="3">
    <location>
        <position position="382"/>
    </location>
</feature>
<feature type="domain" description="CARDB" evidence="2">
    <location>
        <begin position="3"/>
        <end position="56"/>
    </location>
</feature>
<feature type="non-terminal residue" evidence="3">
    <location>
        <position position="1"/>
    </location>
</feature>
<dbReference type="InterPro" id="IPR013783">
    <property type="entry name" value="Ig-like_fold"/>
</dbReference>
<dbReference type="EMBL" id="BARU01008039">
    <property type="protein sequence ID" value="GAH35958.1"/>
    <property type="molecule type" value="Genomic_DNA"/>
</dbReference>
<reference evidence="3" key="1">
    <citation type="journal article" date="2014" name="Front. Microbiol.">
        <title>High frequency of phylogenetically diverse reductive dehalogenase-homologous genes in deep subseafloor sedimentary metagenomes.</title>
        <authorList>
            <person name="Kawai M."/>
            <person name="Futagami T."/>
            <person name="Toyoda A."/>
            <person name="Takaki Y."/>
            <person name="Nishi S."/>
            <person name="Hori S."/>
            <person name="Arai W."/>
            <person name="Tsubouchi T."/>
            <person name="Morono Y."/>
            <person name="Uchiyama I."/>
            <person name="Ito T."/>
            <person name="Fujiyama A."/>
            <person name="Inagaki F."/>
            <person name="Takami H."/>
        </authorList>
    </citation>
    <scope>NUCLEOTIDE SEQUENCE</scope>
    <source>
        <strain evidence="3">Expedition CK06-06</strain>
    </source>
</reference>
<evidence type="ECO:0000259" key="2">
    <source>
        <dbReference type="Pfam" id="PF07705"/>
    </source>
</evidence>
<feature type="domain" description="CARDB" evidence="2">
    <location>
        <begin position="63"/>
        <end position="160"/>
    </location>
</feature>
<sequence>YIDSYVISDHVGSIEAGATDNATFIWSARAGSYTIKVIADSSDKVLESNETNNEKTVTLSTLPDLIIETITWEPTSLQKSDTVTFTVTIKNQGVSKAGSFRVHFYVDNSFKGYQDVEEIDAAATVTKTFAWIARAGSHSIKVIADEVNQITESDETNNAKRIAISTLPPDFIIETITWSPESALMGDTVTFTVTIKNQGIGKSDYSYVTYYIDDNYLASDYVNPIDAGASANETFTWTAEADSHAIKVVADSDNEVVESDETNNEKTVTFSIVAPDLIIETITGVPASPPIGETVTFTVTIKNQGSDTASPSRVHFYIDDSSRGYQDVQEIVAGATATMTFTWIAQAGPHNIKAVADSNDTLTESDETNNEKTVTFPPPDLI</sequence>
<dbReference type="InterPro" id="IPR011635">
    <property type="entry name" value="CARDB"/>
</dbReference>
<gene>
    <name evidence="3" type="ORF">S03H2_15798</name>
</gene>
<feature type="domain" description="CARDB" evidence="2">
    <location>
        <begin position="169"/>
        <end position="267"/>
    </location>
</feature>
<dbReference type="Pfam" id="PF07705">
    <property type="entry name" value="CARDB"/>
    <property type="match status" value="4"/>
</dbReference>
<protein>
    <recommendedName>
        <fullName evidence="2">CARDB domain-containing protein</fullName>
    </recommendedName>
</protein>
<accession>X1GSK0</accession>
<feature type="region of interest" description="Disordered" evidence="1">
    <location>
        <begin position="360"/>
        <end position="382"/>
    </location>
</feature>
<proteinExistence type="predicted"/>
<organism evidence="3">
    <name type="scientific">marine sediment metagenome</name>
    <dbReference type="NCBI Taxonomy" id="412755"/>
    <lineage>
        <taxon>unclassified sequences</taxon>
        <taxon>metagenomes</taxon>
        <taxon>ecological metagenomes</taxon>
    </lineage>
</organism>
<name>X1GSK0_9ZZZZ</name>
<dbReference type="PANTHER" id="PTHR35902">
    <property type="entry name" value="S-LAYER DOMAIN-LIKE PROTEIN-RELATED"/>
    <property type="match status" value="1"/>
</dbReference>
<feature type="domain" description="CARDB" evidence="2">
    <location>
        <begin position="274"/>
        <end position="373"/>
    </location>
</feature>
<dbReference type="Gene3D" id="2.60.40.10">
    <property type="entry name" value="Immunoglobulins"/>
    <property type="match status" value="4"/>
</dbReference>